<feature type="compositionally biased region" description="Basic and acidic residues" evidence="9">
    <location>
        <begin position="188"/>
        <end position="222"/>
    </location>
</feature>
<evidence type="ECO:0000256" key="2">
    <source>
        <dbReference type="ARBA" id="ARBA00004496"/>
    </source>
</evidence>
<name>D7FT33_ECTSI</name>
<dbReference type="STRING" id="2880.D7FT33"/>
<dbReference type="SMART" id="SM00365">
    <property type="entry name" value="LRR_SD22"/>
    <property type="match status" value="2"/>
</dbReference>
<dbReference type="OMA" id="QHRAVIV"/>
<dbReference type="OrthoDB" id="10250990at2759"/>
<keyword evidence="5" id="KW-0677">Repeat</keyword>
<evidence type="ECO:0000256" key="8">
    <source>
        <dbReference type="ARBA" id="ARBA00049982"/>
    </source>
</evidence>
<keyword evidence="12" id="KW-1185">Reference proteome</keyword>
<dbReference type="GO" id="GO:0005737">
    <property type="term" value="C:cytoplasm"/>
    <property type="evidence" value="ECO:0007669"/>
    <property type="project" value="UniProtKB-SubCell"/>
</dbReference>
<evidence type="ECO:0000256" key="9">
    <source>
        <dbReference type="SAM" id="MobiDB-lite"/>
    </source>
</evidence>
<feature type="region of interest" description="Disordered" evidence="9">
    <location>
        <begin position="188"/>
        <end position="347"/>
    </location>
</feature>
<evidence type="ECO:0000313" key="12">
    <source>
        <dbReference type="Proteomes" id="UP000002630"/>
    </source>
</evidence>
<dbReference type="InterPro" id="IPR056496">
    <property type="entry name" value="CS_DNAAF11_C"/>
</dbReference>
<organism evidence="11 12">
    <name type="scientific">Ectocarpus siliculosus</name>
    <name type="common">Brown alga</name>
    <name type="synonym">Conferva siliculosa</name>
    <dbReference type="NCBI Taxonomy" id="2880"/>
    <lineage>
        <taxon>Eukaryota</taxon>
        <taxon>Sar</taxon>
        <taxon>Stramenopiles</taxon>
        <taxon>Ochrophyta</taxon>
        <taxon>PX clade</taxon>
        <taxon>Phaeophyceae</taxon>
        <taxon>Ectocarpales</taxon>
        <taxon>Ectocarpaceae</taxon>
        <taxon>Ectocarpus</taxon>
    </lineage>
</organism>
<dbReference type="eggNOG" id="KOG0531">
    <property type="taxonomic scope" value="Eukaryota"/>
</dbReference>
<gene>
    <name evidence="11" type="ORF">Esi_0244_0024</name>
</gene>
<sequence length="578" mass="63665">MPNKITIDLIRRRAEHNEGLIHTLEELSLHQEELESIDDTLGCNCRRLKILYLQNNIIGKMQNLHHMKELEYLNLALNNISKVEGLQSCEFLNKLDLTVNFVDMDELENSVSAMEGNRHLKDLYMMGNPCQSWAGFEAYTIARLPQLERLDGKEITRTDRIKAQQRLPALRKEIPLLAQEVRQRKLAEKEAAKLESQEKHDGNNNSDNEHSRGGGVDADDHPTAPAKSDGATDQPGHDARPSGTDKSCDGKGEEEELTKHTPEARTAIYREMAEQKREKEERQKENLPKDRNFELEQTRLPRWRGPASEKPRARSDSAHEAKLEFRFEETGAASSTPGGRVGRGSGSSGDIVLEVAVPKHLDSSLMDLDVLRLSLQAEVKAGEAKARRSKTTGSLVVTMPKVDPDQSIGLIPTDGRRRTPGVVADRAAASKNAAKNDAGRTRRRGGGGAPTLAALMMEEAQAAAAAAAAAAAKEGQEGAGKSAVSIRGMVGPRHGGLEAETAPELSEGFVRFFRRRSPFRRFSDICKKILRLPAFSDSPLFRPRHLAQLSRSLPCTRARAPSSHPADSTLHCLLAPSV</sequence>
<keyword evidence="3" id="KW-0963">Cytoplasm</keyword>
<proteinExistence type="inferred from homology"/>
<feature type="region of interest" description="Disordered" evidence="9">
    <location>
        <begin position="428"/>
        <end position="449"/>
    </location>
</feature>
<evidence type="ECO:0000256" key="7">
    <source>
        <dbReference type="ARBA" id="ARBA00023273"/>
    </source>
</evidence>
<evidence type="ECO:0000313" key="11">
    <source>
        <dbReference type="EMBL" id="CBJ31324.1"/>
    </source>
</evidence>
<dbReference type="EMBL" id="FN649753">
    <property type="protein sequence ID" value="CBJ31324.1"/>
    <property type="molecule type" value="Genomic_DNA"/>
</dbReference>
<feature type="domain" description="Dynein axonemal assembly factor 11-like CS" evidence="10">
    <location>
        <begin position="276"/>
        <end position="401"/>
    </location>
</feature>
<comment type="similarity">
    <text evidence="8">Belongs to the tilB family.</text>
</comment>
<keyword evidence="4" id="KW-0433">Leucine-rich repeat</keyword>
<accession>D7FT33</accession>
<feature type="compositionally biased region" description="Basic and acidic residues" evidence="9">
    <location>
        <begin position="246"/>
        <end position="263"/>
    </location>
</feature>
<evidence type="ECO:0000259" key="10">
    <source>
        <dbReference type="Pfam" id="PF23602"/>
    </source>
</evidence>
<dbReference type="Pfam" id="PF23602">
    <property type="entry name" value="CS_DNAAF11_C"/>
    <property type="match status" value="1"/>
</dbReference>
<dbReference type="PROSITE" id="PS51450">
    <property type="entry name" value="LRR"/>
    <property type="match status" value="2"/>
</dbReference>
<evidence type="ECO:0000256" key="5">
    <source>
        <dbReference type="ARBA" id="ARBA00022737"/>
    </source>
</evidence>
<dbReference type="InParanoid" id="D7FT33"/>
<dbReference type="Proteomes" id="UP000002630">
    <property type="component" value="Linkage Group LG28"/>
</dbReference>
<dbReference type="SUPFAM" id="SSF52058">
    <property type="entry name" value="L domain-like"/>
    <property type="match status" value="1"/>
</dbReference>
<keyword evidence="7" id="KW-0966">Cell projection</keyword>
<evidence type="ECO:0000256" key="1">
    <source>
        <dbReference type="ARBA" id="ARBA00004138"/>
    </source>
</evidence>
<keyword evidence="6" id="KW-0969">Cilium</keyword>
<protein>
    <submittedName>
        <fullName evidence="11">Hypothetical leucine rich repeat protein</fullName>
    </submittedName>
</protein>
<reference evidence="11 12" key="1">
    <citation type="journal article" date="2010" name="Nature">
        <title>The Ectocarpus genome and the independent evolution of multicellularity in brown algae.</title>
        <authorList>
            <person name="Cock J.M."/>
            <person name="Sterck L."/>
            <person name="Rouze P."/>
            <person name="Scornet D."/>
            <person name="Allen A.E."/>
            <person name="Amoutzias G."/>
            <person name="Anthouard V."/>
            <person name="Artiguenave F."/>
            <person name="Aury J.M."/>
            <person name="Badger J.H."/>
            <person name="Beszteri B."/>
            <person name="Billiau K."/>
            <person name="Bonnet E."/>
            <person name="Bothwell J.H."/>
            <person name="Bowler C."/>
            <person name="Boyen C."/>
            <person name="Brownlee C."/>
            <person name="Carrano C.J."/>
            <person name="Charrier B."/>
            <person name="Cho G.Y."/>
            <person name="Coelho S.M."/>
            <person name="Collen J."/>
            <person name="Corre E."/>
            <person name="Da Silva C."/>
            <person name="Delage L."/>
            <person name="Delaroque N."/>
            <person name="Dittami S.M."/>
            <person name="Doulbeau S."/>
            <person name="Elias M."/>
            <person name="Farnham G."/>
            <person name="Gachon C.M."/>
            <person name="Gschloessl B."/>
            <person name="Heesch S."/>
            <person name="Jabbari K."/>
            <person name="Jubin C."/>
            <person name="Kawai H."/>
            <person name="Kimura K."/>
            <person name="Kloareg B."/>
            <person name="Kupper F.C."/>
            <person name="Lang D."/>
            <person name="Le Bail A."/>
            <person name="Leblanc C."/>
            <person name="Lerouge P."/>
            <person name="Lohr M."/>
            <person name="Lopez P.J."/>
            <person name="Martens C."/>
            <person name="Maumus F."/>
            <person name="Michel G."/>
            <person name="Miranda-Saavedra D."/>
            <person name="Morales J."/>
            <person name="Moreau H."/>
            <person name="Motomura T."/>
            <person name="Nagasato C."/>
            <person name="Napoli C.A."/>
            <person name="Nelson D.R."/>
            <person name="Nyvall-Collen P."/>
            <person name="Peters A.F."/>
            <person name="Pommier C."/>
            <person name="Potin P."/>
            <person name="Poulain J."/>
            <person name="Quesneville H."/>
            <person name="Read B."/>
            <person name="Rensing S.A."/>
            <person name="Ritter A."/>
            <person name="Rousvoal S."/>
            <person name="Samanta M."/>
            <person name="Samson G."/>
            <person name="Schroeder D.C."/>
            <person name="Segurens B."/>
            <person name="Strittmatter M."/>
            <person name="Tonon T."/>
            <person name="Tregear J.W."/>
            <person name="Valentin K."/>
            <person name="von Dassow P."/>
            <person name="Yamagishi T."/>
            <person name="Van de Peer Y."/>
            <person name="Wincker P."/>
        </authorList>
    </citation>
    <scope>NUCLEOTIDE SEQUENCE [LARGE SCALE GENOMIC DNA]</scope>
    <source>
        <strain evidence="12">Ec32 / CCAP1310/4</strain>
    </source>
</reference>
<dbReference type="InterPro" id="IPR001611">
    <property type="entry name" value="Leu-rich_rpt"/>
</dbReference>
<comment type="subcellular location">
    <subcellularLocation>
        <location evidence="1">Cell projection</location>
        <location evidence="1">Cilium</location>
    </subcellularLocation>
    <subcellularLocation>
        <location evidence="2">Cytoplasm</location>
    </subcellularLocation>
</comment>
<dbReference type="PANTHER" id="PTHR18849:SF0">
    <property type="entry name" value="CILIA- AND FLAGELLA-ASSOCIATED PROTEIN 410-RELATED"/>
    <property type="match status" value="1"/>
</dbReference>
<dbReference type="FunFam" id="3.80.10.10:FF:000052">
    <property type="entry name" value="Leucine rich repeat containing 6"/>
    <property type="match status" value="1"/>
</dbReference>
<evidence type="ECO:0000256" key="4">
    <source>
        <dbReference type="ARBA" id="ARBA00022614"/>
    </source>
</evidence>
<dbReference type="EMBL" id="FN648425">
    <property type="protein sequence ID" value="CBJ31324.1"/>
    <property type="molecule type" value="Genomic_DNA"/>
</dbReference>
<feature type="compositionally biased region" description="Basic and acidic residues" evidence="9">
    <location>
        <begin position="307"/>
        <end position="329"/>
    </location>
</feature>
<evidence type="ECO:0000256" key="3">
    <source>
        <dbReference type="ARBA" id="ARBA00022490"/>
    </source>
</evidence>
<evidence type="ECO:0000256" key="6">
    <source>
        <dbReference type="ARBA" id="ARBA00023069"/>
    </source>
</evidence>
<dbReference type="PANTHER" id="PTHR18849">
    <property type="entry name" value="LEUCINE RICH REPEAT PROTEIN"/>
    <property type="match status" value="1"/>
</dbReference>
<dbReference type="GO" id="GO:0005929">
    <property type="term" value="C:cilium"/>
    <property type="evidence" value="ECO:0007669"/>
    <property type="project" value="UniProtKB-SubCell"/>
</dbReference>
<dbReference type="InterPro" id="IPR032675">
    <property type="entry name" value="LRR_dom_sf"/>
</dbReference>
<dbReference type="Gene3D" id="3.80.10.10">
    <property type="entry name" value="Ribonuclease Inhibitor"/>
    <property type="match status" value="1"/>
</dbReference>
<feature type="compositionally biased region" description="Basic and acidic residues" evidence="9">
    <location>
        <begin position="271"/>
        <end position="299"/>
    </location>
</feature>
<dbReference type="AlphaFoldDB" id="D7FT33"/>